<organism evidence="1 2">
    <name type="scientific">Catharanthus roseus</name>
    <name type="common">Madagascar periwinkle</name>
    <name type="synonym">Vinca rosea</name>
    <dbReference type="NCBI Taxonomy" id="4058"/>
    <lineage>
        <taxon>Eukaryota</taxon>
        <taxon>Viridiplantae</taxon>
        <taxon>Streptophyta</taxon>
        <taxon>Embryophyta</taxon>
        <taxon>Tracheophyta</taxon>
        <taxon>Spermatophyta</taxon>
        <taxon>Magnoliopsida</taxon>
        <taxon>eudicotyledons</taxon>
        <taxon>Gunneridae</taxon>
        <taxon>Pentapetalae</taxon>
        <taxon>asterids</taxon>
        <taxon>lamiids</taxon>
        <taxon>Gentianales</taxon>
        <taxon>Apocynaceae</taxon>
        <taxon>Rauvolfioideae</taxon>
        <taxon>Vinceae</taxon>
        <taxon>Catharanthinae</taxon>
        <taxon>Catharanthus</taxon>
    </lineage>
</organism>
<name>A0ACC0CAS4_CATRO</name>
<dbReference type="EMBL" id="CM044701">
    <property type="protein sequence ID" value="KAI5682054.1"/>
    <property type="molecule type" value="Genomic_DNA"/>
</dbReference>
<gene>
    <name evidence="1" type="ORF">M9H77_03282</name>
</gene>
<comment type="caution">
    <text evidence="1">The sequence shown here is derived from an EMBL/GenBank/DDBJ whole genome shotgun (WGS) entry which is preliminary data.</text>
</comment>
<evidence type="ECO:0000313" key="2">
    <source>
        <dbReference type="Proteomes" id="UP001060085"/>
    </source>
</evidence>
<reference evidence="2" key="1">
    <citation type="journal article" date="2023" name="Nat. Plants">
        <title>Single-cell RNA sequencing provides a high-resolution roadmap for understanding the multicellular compartmentation of specialized metabolism.</title>
        <authorList>
            <person name="Sun S."/>
            <person name="Shen X."/>
            <person name="Li Y."/>
            <person name="Li Y."/>
            <person name="Wang S."/>
            <person name="Li R."/>
            <person name="Zhang H."/>
            <person name="Shen G."/>
            <person name="Guo B."/>
            <person name="Wei J."/>
            <person name="Xu J."/>
            <person name="St-Pierre B."/>
            <person name="Chen S."/>
            <person name="Sun C."/>
        </authorList>
    </citation>
    <scope>NUCLEOTIDE SEQUENCE [LARGE SCALE GENOMIC DNA]</scope>
</reference>
<proteinExistence type="predicted"/>
<keyword evidence="2" id="KW-1185">Reference proteome</keyword>
<evidence type="ECO:0000313" key="1">
    <source>
        <dbReference type="EMBL" id="KAI5682054.1"/>
    </source>
</evidence>
<dbReference type="Proteomes" id="UP001060085">
    <property type="component" value="Linkage Group LG01"/>
</dbReference>
<accession>A0ACC0CAS4</accession>
<sequence length="113" mass="12775">MSAATAVLDHRRLDAARSHSSLLGHHHWLHHIATTVAGLDFEAAALGINSGTVRRRFSAGEEVFDVNRFDMQEYQGVVTRVKAKQLKSHKDQIEQEKFQGLNFDVQNFMGLKF</sequence>
<protein>
    <submittedName>
        <fullName evidence="1">Uncharacterized protein</fullName>
    </submittedName>
</protein>